<dbReference type="STRING" id="563176.SAMN04488090_3391"/>
<name>A0A1G9T2M2_9BACT</name>
<dbReference type="GO" id="GO:0006355">
    <property type="term" value="P:regulation of DNA-templated transcription"/>
    <property type="evidence" value="ECO:0007669"/>
    <property type="project" value="UniProtKB-ARBA"/>
</dbReference>
<dbReference type="EMBL" id="FNGS01000006">
    <property type="protein sequence ID" value="SDM41983.1"/>
    <property type="molecule type" value="Genomic_DNA"/>
</dbReference>
<evidence type="ECO:0000259" key="4">
    <source>
        <dbReference type="PROSITE" id="PS51118"/>
    </source>
</evidence>
<keyword evidence="6" id="KW-1185">Reference proteome</keyword>
<feature type="domain" description="HTH hxlR-type" evidence="4">
    <location>
        <begin position="22"/>
        <end position="125"/>
    </location>
</feature>
<accession>A0A1G9T2M2</accession>
<keyword evidence="2" id="KW-0238">DNA-binding</keyword>
<dbReference type="GO" id="GO:0003677">
    <property type="term" value="F:DNA binding"/>
    <property type="evidence" value="ECO:0007669"/>
    <property type="project" value="UniProtKB-KW"/>
</dbReference>
<evidence type="ECO:0000256" key="2">
    <source>
        <dbReference type="ARBA" id="ARBA00023125"/>
    </source>
</evidence>
<dbReference type="PANTHER" id="PTHR33204">
    <property type="entry name" value="TRANSCRIPTIONAL REGULATOR, MARR FAMILY"/>
    <property type="match status" value="1"/>
</dbReference>
<keyword evidence="3" id="KW-0804">Transcription</keyword>
<dbReference type="PROSITE" id="PS51118">
    <property type="entry name" value="HTH_HXLR"/>
    <property type="match status" value="1"/>
</dbReference>
<evidence type="ECO:0000256" key="1">
    <source>
        <dbReference type="ARBA" id="ARBA00023015"/>
    </source>
</evidence>
<dbReference type="AlphaFoldDB" id="A0A1G9T2M2"/>
<gene>
    <name evidence="5" type="ORF">SAMN04488090_3391</name>
</gene>
<sequence length="134" mass="15548">MESTISRDSIRQLNAMLTEGGCPRSMRSIRDALEALEGKWKLLILFALSEEPRRFRQLAKDVSGITDKTLSKELKALEINQLITRTVYDTFPPTVEYAITPHGRSLEKVLYELHYWGLLHRERIMGDGNTWERK</sequence>
<dbReference type="InterPro" id="IPR002577">
    <property type="entry name" value="HTH_HxlR"/>
</dbReference>
<evidence type="ECO:0000313" key="5">
    <source>
        <dbReference type="EMBL" id="SDM41983.1"/>
    </source>
</evidence>
<evidence type="ECO:0000256" key="3">
    <source>
        <dbReference type="ARBA" id="ARBA00023163"/>
    </source>
</evidence>
<dbReference type="InterPro" id="IPR036390">
    <property type="entry name" value="WH_DNA-bd_sf"/>
</dbReference>
<dbReference type="Gene3D" id="1.10.10.10">
    <property type="entry name" value="Winged helix-like DNA-binding domain superfamily/Winged helix DNA-binding domain"/>
    <property type="match status" value="1"/>
</dbReference>
<proteinExistence type="predicted"/>
<keyword evidence="1" id="KW-0805">Transcription regulation</keyword>
<dbReference type="InterPro" id="IPR036388">
    <property type="entry name" value="WH-like_DNA-bd_sf"/>
</dbReference>
<dbReference type="SUPFAM" id="SSF46785">
    <property type="entry name" value="Winged helix' DNA-binding domain"/>
    <property type="match status" value="1"/>
</dbReference>
<dbReference type="Pfam" id="PF01638">
    <property type="entry name" value="HxlR"/>
    <property type="match status" value="1"/>
</dbReference>
<reference evidence="5 6" key="1">
    <citation type="submission" date="2016-10" db="EMBL/GenBank/DDBJ databases">
        <authorList>
            <person name="de Groot N.N."/>
        </authorList>
    </citation>
    <scope>NUCLEOTIDE SEQUENCE [LARGE SCALE GENOMIC DNA]</scope>
    <source>
        <strain evidence="5 6">DSM 21668</strain>
    </source>
</reference>
<organism evidence="5 6">
    <name type="scientific">Siphonobacter aquaeclarae</name>
    <dbReference type="NCBI Taxonomy" id="563176"/>
    <lineage>
        <taxon>Bacteria</taxon>
        <taxon>Pseudomonadati</taxon>
        <taxon>Bacteroidota</taxon>
        <taxon>Cytophagia</taxon>
        <taxon>Cytophagales</taxon>
        <taxon>Cytophagaceae</taxon>
        <taxon>Siphonobacter</taxon>
    </lineage>
</organism>
<protein>
    <submittedName>
        <fullName evidence="5">Transcriptional regulator, HxlR family</fullName>
    </submittedName>
</protein>
<dbReference type="Proteomes" id="UP000198901">
    <property type="component" value="Unassembled WGS sequence"/>
</dbReference>
<dbReference type="RefSeq" id="WP_317039231.1">
    <property type="nucleotide sequence ID" value="NZ_FNGS01000006.1"/>
</dbReference>
<evidence type="ECO:0000313" key="6">
    <source>
        <dbReference type="Proteomes" id="UP000198901"/>
    </source>
</evidence>
<dbReference type="InterPro" id="IPR011991">
    <property type="entry name" value="ArsR-like_HTH"/>
</dbReference>
<dbReference type="CDD" id="cd00090">
    <property type="entry name" value="HTH_ARSR"/>
    <property type="match status" value="1"/>
</dbReference>